<keyword evidence="2" id="KW-0813">Transport</keyword>
<evidence type="ECO:0000256" key="1">
    <source>
        <dbReference type="ARBA" id="ARBA00004141"/>
    </source>
</evidence>
<dbReference type="Pfam" id="PF01061">
    <property type="entry name" value="ABC2_membrane"/>
    <property type="match status" value="1"/>
</dbReference>
<organism evidence="8 9">
    <name type="scientific">Lasallia pustulata</name>
    <dbReference type="NCBI Taxonomy" id="136370"/>
    <lineage>
        <taxon>Eukaryota</taxon>
        <taxon>Fungi</taxon>
        <taxon>Dikarya</taxon>
        <taxon>Ascomycota</taxon>
        <taxon>Pezizomycotina</taxon>
        <taxon>Lecanoromycetes</taxon>
        <taxon>OSLEUM clade</taxon>
        <taxon>Umbilicariomycetidae</taxon>
        <taxon>Umbilicariales</taxon>
        <taxon>Umbilicariaceae</taxon>
        <taxon>Lasallia</taxon>
    </lineage>
</organism>
<feature type="transmembrane region" description="Helical" evidence="6">
    <location>
        <begin position="127"/>
        <end position="147"/>
    </location>
</feature>
<evidence type="ECO:0000256" key="3">
    <source>
        <dbReference type="ARBA" id="ARBA00022692"/>
    </source>
</evidence>
<name>A0A1W5D920_9LECA</name>
<feature type="domain" description="ABC-2 type transporter transmembrane" evidence="7">
    <location>
        <begin position="106"/>
        <end position="253"/>
    </location>
</feature>
<dbReference type="InterPro" id="IPR013525">
    <property type="entry name" value="ABC2_TM"/>
</dbReference>
<feature type="transmembrane region" description="Helical" evidence="6">
    <location>
        <begin position="234"/>
        <end position="253"/>
    </location>
</feature>
<feature type="transmembrane region" description="Helical" evidence="6">
    <location>
        <begin position="154"/>
        <end position="174"/>
    </location>
</feature>
<proteinExistence type="predicted"/>
<evidence type="ECO:0000313" key="8">
    <source>
        <dbReference type="EMBL" id="SLM39541.1"/>
    </source>
</evidence>
<reference evidence="9" key="1">
    <citation type="submission" date="2017-03" db="EMBL/GenBank/DDBJ databases">
        <authorList>
            <person name="Sharma R."/>
            <person name="Thines M."/>
        </authorList>
    </citation>
    <scope>NUCLEOTIDE SEQUENCE [LARGE SCALE GENOMIC DNA]</scope>
</reference>
<dbReference type="GO" id="GO:0016020">
    <property type="term" value="C:membrane"/>
    <property type="evidence" value="ECO:0007669"/>
    <property type="project" value="UniProtKB-SubCell"/>
</dbReference>
<evidence type="ECO:0000259" key="7">
    <source>
        <dbReference type="Pfam" id="PF01061"/>
    </source>
</evidence>
<comment type="subcellular location">
    <subcellularLocation>
        <location evidence="1">Membrane</location>
        <topology evidence="1">Multi-pass membrane protein</topology>
    </subcellularLocation>
</comment>
<evidence type="ECO:0000256" key="6">
    <source>
        <dbReference type="SAM" id="Phobius"/>
    </source>
</evidence>
<keyword evidence="4 6" id="KW-1133">Transmembrane helix</keyword>
<accession>A0A1W5D920</accession>
<evidence type="ECO:0000256" key="2">
    <source>
        <dbReference type="ARBA" id="ARBA00022448"/>
    </source>
</evidence>
<keyword evidence="3 6" id="KW-0812">Transmembrane</keyword>
<dbReference type="GO" id="GO:0140359">
    <property type="term" value="F:ABC-type transporter activity"/>
    <property type="evidence" value="ECO:0007669"/>
    <property type="project" value="InterPro"/>
</dbReference>
<dbReference type="AlphaFoldDB" id="A0A1W5D920"/>
<sequence>MTTSSAAIITLYQASQEIYDTFDKVALFDKSTRANNQNWFESKTPCTPDDFARIWNNSPEQEKLTKEVNLYVTAFPLGWQALQKEHNGHRSISQHRTSPYKISYYEQVRLCINQSFQSLLNDLPPPILSIAGNAIVSIILGSMVYNMSDDTSSFFGCGVLLFFTILTNTFLASFEGVQLWDQRPVVEKHFQYAFYRPSAEAITSMVYDLLNKLLLTVFFNIPFYFLTNMRRTPAAFLTFYLFAFASLLTGSMLY</sequence>
<dbReference type="EMBL" id="FWEW01003521">
    <property type="protein sequence ID" value="SLM39541.1"/>
    <property type="molecule type" value="Genomic_DNA"/>
</dbReference>
<dbReference type="Proteomes" id="UP000192927">
    <property type="component" value="Unassembled WGS sequence"/>
</dbReference>
<evidence type="ECO:0000256" key="4">
    <source>
        <dbReference type="ARBA" id="ARBA00022989"/>
    </source>
</evidence>
<keyword evidence="9" id="KW-1185">Reference proteome</keyword>
<feature type="transmembrane region" description="Helical" evidence="6">
    <location>
        <begin position="209"/>
        <end position="227"/>
    </location>
</feature>
<protein>
    <submittedName>
        <fullName evidence="8">ABC-2 type transporter</fullName>
    </submittedName>
</protein>
<evidence type="ECO:0000256" key="5">
    <source>
        <dbReference type="ARBA" id="ARBA00023136"/>
    </source>
</evidence>
<keyword evidence="5 6" id="KW-0472">Membrane</keyword>
<dbReference type="PANTHER" id="PTHR19241">
    <property type="entry name" value="ATP-BINDING CASSETTE TRANSPORTER"/>
    <property type="match status" value="1"/>
</dbReference>
<evidence type="ECO:0000313" key="9">
    <source>
        <dbReference type="Proteomes" id="UP000192927"/>
    </source>
</evidence>